<evidence type="ECO:0000313" key="16">
    <source>
        <dbReference type="EMBL" id="ANN80776.1"/>
    </source>
</evidence>
<dbReference type="GO" id="GO:0019877">
    <property type="term" value="P:diaminopimelate biosynthetic process"/>
    <property type="evidence" value="ECO:0007669"/>
    <property type="project" value="UniProtKB-UniRule"/>
</dbReference>
<proteinExistence type="inferred from homology"/>
<sequence length="308" mass="32197">MPATELPSRARLHDARDAAVFRGIWVPLITPFKHGDVDFPALRGLVRHYRDAGVHGLVACGSTGEAAALDAGEQMAVLDAILDEAGGVPVAMGLAGNNLRNTLARTAALGARPLAGLLVSAPGYVRPAQDGLRQWFEAVADAARAPVVLYDIPYRTGATLDLSTLLALAAHPNIVAIKDCGGSLDKTIALIADGRLAVLAGEDMQALTTLCLGGAGAIVASAHIRPDLYVAMFQAAQDGDCRRARQLFHALAPVIRLVYAHPNPGPLKAALAALHGCEGTLRPPMTPPDETVRRALAAAIRRLPSPDK</sequence>
<evidence type="ECO:0000256" key="7">
    <source>
        <dbReference type="ARBA" id="ARBA00022915"/>
    </source>
</evidence>
<dbReference type="EC" id="4.3.3.7" evidence="4 12"/>
<keyword evidence="17" id="KW-1185">Reference proteome</keyword>
<dbReference type="InterPro" id="IPR020624">
    <property type="entry name" value="Schiff_base-form_aldolases_CS"/>
</dbReference>
<evidence type="ECO:0000256" key="14">
    <source>
        <dbReference type="PIRSR" id="PIRSR001365-1"/>
    </source>
</evidence>
<evidence type="ECO:0000256" key="3">
    <source>
        <dbReference type="ARBA" id="ARBA00007592"/>
    </source>
</evidence>
<feature type="active site" description="Proton donor/acceptor" evidence="12 14">
    <location>
        <position position="150"/>
    </location>
</feature>
<feature type="active site" description="Schiff-base intermediate with substrate" evidence="12 14">
    <location>
        <position position="178"/>
    </location>
</feature>
<dbReference type="PIRSF" id="PIRSF001365">
    <property type="entry name" value="DHDPS"/>
    <property type="match status" value="1"/>
</dbReference>
<feature type="site" description="Part of a proton relay during catalysis" evidence="12">
    <location>
        <position position="124"/>
    </location>
</feature>
<keyword evidence="9 12" id="KW-0456">Lyase</keyword>
<dbReference type="SMART" id="SM01130">
    <property type="entry name" value="DHDPS"/>
    <property type="match status" value="1"/>
</dbReference>
<dbReference type="SUPFAM" id="SSF51569">
    <property type="entry name" value="Aldolase"/>
    <property type="match status" value="1"/>
</dbReference>
<dbReference type="EMBL" id="CP016172">
    <property type="protein sequence ID" value="ANN80776.1"/>
    <property type="molecule type" value="Genomic_DNA"/>
</dbReference>
<evidence type="ECO:0000256" key="4">
    <source>
        <dbReference type="ARBA" id="ARBA00012086"/>
    </source>
</evidence>
<reference evidence="16 17" key="1">
    <citation type="submission" date="2016-06" db="EMBL/GenBank/DDBJ databases">
        <title>Complete genome sequences of Bordetella bronchialis and Bordetella flabilis.</title>
        <authorList>
            <person name="LiPuma J.J."/>
            <person name="Spilker T."/>
        </authorList>
    </citation>
    <scope>NUCLEOTIDE SEQUENCE [LARGE SCALE GENOMIC DNA]</scope>
    <source>
        <strain evidence="16 17">AU10664</strain>
    </source>
</reference>
<dbReference type="NCBIfam" id="TIGR00674">
    <property type="entry name" value="dapA"/>
    <property type="match status" value="1"/>
</dbReference>
<dbReference type="Pfam" id="PF00701">
    <property type="entry name" value="DHDPS"/>
    <property type="match status" value="1"/>
</dbReference>
<evidence type="ECO:0000313" key="17">
    <source>
        <dbReference type="Proteomes" id="UP000091926"/>
    </source>
</evidence>
<dbReference type="PROSITE" id="PS00666">
    <property type="entry name" value="DHDPS_2"/>
    <property type="match status" value="1"/>
</dbReference>
<dbReference type="GO" id="GO:0009089">
    <property type="term" value="P:lysine biosynthetic process via diaminopimelate"/>
    <property type="evidence" value="ECO:0007669"/>
    <property type="project" value="UniProtKB-UniRule"/>
</dbReference>
<dbReference type="GO" id="GO:0008840">
    <property type="term" value="F:4-hydroxy-tetrahydrodipicolinate synthase activity"/>
    <property type="evidence" value="ECO:0007669"/>
    <property type="project" value="UniProtKB-UniRule"/>
</dbReference>
<comment type="subunit">
    <text evidence="12">Homotetramer; dimer of dimers.</text>
</comment>
<comment type="similarity">
    <text evidence="3 12 13">Belongs to the DapA family.</text>
</comment>
<comment type="caution">
    <text evidence="12">Was originally thought to be a dihydrodipicolinate synthase (DHDPS), catalyzing the condensation of (S)-aspartate-beta-semialdehyde [(S)-ASA] and pyruvate to dihydrodipicolinate (DHDP). However, it was shown in E.coli that the product of the enzymatic reaction is not dihydrodipicolinate but in fact (4S)-4-hydroxy-2,3,4,5-tetrahydro-(2S)-dipicolinic acid (HTPA), and that the consecutive dehydration reaction leading to DHDP is not spontaneous but catalyzed by DapB.</text>
</comment>
<dbReference type="InterPro" id="IPR020625">
    <property type="entry name" value="Schiff_base-form_aldolases_AS"/>
</dbReference>
<accession>A0A193GMS8</accession>
<protein>
    <recommendedName>
        <fullName evidence="4 12">4-hydroxy-tetrahydrodipicolinate synthase</fullName>
        <shortName evidence="12">HTPA synthase</shortName>
        <ecNumber evidence="4 12">4.3.3.7</ecNumber>
    </recommendedName>
</protein>
<dbReference type="OrthoDB" id="9782828at2"/>
<comment type="function">
    <text evidence="1 12">Catalyzes the condensation of (S)-aspartate-beta-semialdehyde [(S)-ASA] and pyruvate to 4-hydroxy-tetrahydrodipicolinate (HTPA).</text>
</comment>
<dbReference type="CDD" id="cd00950">
    <property type="entry name" value="DHDPS"/>
    <property type="match status" value="1"/>
</dbReference>
<keyword evidence="5 12" id="KW-0963">Cytoplasm</keyword>
<keyword evidence="10 12" id="KW-0704">Schiff base</keyword>
<evidence type="ECO:0000256" key="5">
    <source>
        <dbReference type="ARBA" id="ARBA00022490"/>
    </source>
</evidence>
<dbReference type="PROSITE" id="PS00665">
    <property type="entry name" value="DHDPS_1"/>
    <property type="match status" value="1"/>
</dbReference>
<dbReference type="InterPro" id="IPR013785">
    <property type="entry name" value="Aldolase_TIM"/>
</dbReference>
<dbReference type="Proteomes" id="UP000091926">
    <property type="component" value="Chromosome"/>
</dbReference>
<feature type="binding site" evidence="12 15">
    <location>
        <position position="63"/>
    </location>
    <ligand>
        <name>pyruvate</name>
        <dbReference type="ChEBI" id="CHEBI:15361"/>
    </ligand>
</feature>
<evidence type="ECO:0000256" key="1">
    <source>
        <dbReference type="ARBA" id="ARBA00003294"/>
    </source>
</evidence>
<keyword evidence="8 12" id="KW-0457">Lysine biosynthesis</keyword>
<evidence type="ECO:0000256" key="8">
    <source>
        <dbReference type="ARBA" id="ARBA00023154"/>
    </source>
</evidence>
<dbReference type="PANTHER" id="PTHR12128">
    <property type="entry name" value="DIHYDRODIPICOLINATE SYNTHASE"/>
    <property type="match status" value="1"/>
</dbReference>
<dbReference type="GO" id="GO:0005737">
    <property type="term" value="C:cytoplasm"/>
    <property type="evidence" value="ECO:0007669"/>
    <property type="project" value="UniProtKB-SubCell"/>
</dbReference>
<evidence type="ECO:0000256" key="13">
    <source>
        <dbReference type="PIRNR" id="PIRNR001365"/>
    </source>
</evidence>
<evidence type="ECO:0000256" key="10">
    <source>
        <dbReference type="ARBA" id="ARBA00023270"/>
    </source>
</evidence>
<name>A0A193GMS8_9BORD</name>
<keyword evidence="7 12" id="KW-0220">Diaminopimelate biosynthesis</keyword>
<dbReference type="PRINTS" id="PR00146">
    <property type="entry name" value="DHPICSNTHASE"/>
</dbReference>
<comment type="subcellular location">
    <subcellularLocation>
        <location evidence="12">Cytoplasm</location>
    </subcellularLocation>
</comment>
<dbReference type="InterPro" id="IPR005263">
    <property type="entry name" value="DapA"/>
</dbReference>
<dbReference type="InterPro" id="IPR002220">
    <property type="entry name" value="DapA-like"/>
</dbReference>
<evidence type="ECO:0000256" key="2">
    <source>
        <dbReference type="ARBA" id="ARBA00005120"/>
    </source>
</evidence>
<keyword evidence="6 12" id="KW-0028">Amino-acid biosynthesis</keyword>
<dbReference type="HAMAP" id="MF_00418">
    <property type="entry name" value="DapA"/>
    <property type="match status" value="1"/>
</dbReference>
<organism evidence="16 17">
    <name type="scientific">Bordetella flabilis</name>
    <dbReference type="NCBI Taxonomy" id="463014"/>
    <lineage>
        <taxon>Bacteria</taxon>
        <taxon>Pseudomonadati</taxon>
        <taxon>Pseudomonadota</taxon>
        <taxon>Betaproteobacteria</taxon>
        <taxon>Burkholderiales</taxon>
        <taxon>Alcaligenaceae</taxon>
        <taxon>Bordetella</taxon>
    </lineage>
</organism>
<dbReference type="AlphaFoldDB" id="A0A193GMS8"/>
<evidence type="ECO:0000256" key="12">
    <source>
        <dbReference type="HAMAP-Rule" id="MF_00418"/>
    </source>
</evidence>
<dbReference type="UniPathway" id="UPA00034">
    <property type="reaction ID" value="UER00017"/>
</dbReference>
<feature type="site" description="Part of a proton relay during catalysis" evidence="12">
    <location>
        <position position="62"/>
    </location>
</feature>
<feature type="binding site" evidence="12 15">
    <location>
        <position position="218"/>
    </location>
    <ligand>
        <name>pyruvate</name>
        <dbReference type="ChEBI" id="CHEBI:15361"/>
    </ligand>
</feature>
<dbReference type="RefSeq" id="WP_066665723.1">
    <property type="nucleotide sequence ID" value="NZ_CBCSCL010000003.1"/>
</dbReference>
<comment type="catalytic activity">
    <reaction evidence="11 12">
        <text>L-aspartate 4-semialdehyde + pyruvate = (2S,4S)-4-hydroxy-2,3,4,5-tetrahydrodipicolinate + H2O + H(+)</text>
        <dbReference type="Rhea" id="RHEA:34171"/>
        <dbReference type="ChEBI" id="CHEBI:15361"/>
        <dbReference type="ChEBI" id="CHEBI:15377"/>
        <dbReference type="ChEBI" id="CHEBI:15378"/>
        <dbReference type="ChEBI" id="CHEBI:67139"/>
        <dbReference type="ChEBI" id="CHEBI:537519"/>
        <dbReference type="EC" id="4.3.3.7"/>
    </reaction>
</comment>
<evidence type="ECO:0000256" key="15">
    <source>
        <dbReference type="PIRSR" id="PIRSR001365-2"/>
    </source>
</evidence>
<gene>
    <name evidence="12" type="primary">dapA</name>
    <name evidence="16" type="ORF">BAU07_25115</name>
</gene>
<evidence type="ECO:0000256" key="9">
    <source>
        <dbReference type="ARBA" id="ARBA00023239"/>
    </source>
</evidence>
<dbReference type="PANTHER" id="PTHR12128:SF66">
    <property type="entry name" value="4-HYDROXY-2-OXOGLUTARATE ALDOLASE, MITOCHONDRIAL"/>
    <property type="match status" value="1"/>
</dbReference>
<evidence type="ECO:0000256" key="11">
    <source>
        <dbReference type="ARBA" id="ARBA00047836"/>
    </source>
</evidence>
<comment type="pathway">
    <text evidence="2 12">Amino-acid biosynthesis; L-lysine biosynthesis via DAP pathway; (S)-tetrahydrodipicolinate from L-aspartate: step 3/4.</text>
</comment>
<dbReference type="STRING" id="463014.BAU07_25115"/>
<evidence type="ECO:0000256" key="6">
    <source>
        <dbReference type="ARBA" id="ARBA00022605"/>
    </source>
</evidence>
<dbReference type="Gene3D" id="3.20.20.70">
    <property type="entry name" value="Aldolase class I"/>
    <property type="match status" value="1"/>
</dbReference>
<dbReference type="KEGG" id="bfz:BAU07_25115"/>